<proteinExistence type="inferred from homology"/>
<dbReference type="PRINTS" id="PR00385">
    <property type="entry name" value="P450"/>
</dbReference>
<dbReference type="GO" id="GO:0020037">
    <property type="term" value="F:heme binding"/>
    <property type="evidence" value="ECO:0007669"/>
    <property type="project" value="InterPro"/>
</dbReference>
<comment type="cofactor">
    <cofactor evidence="1 8">
        <name>heme</name>
        <dbReference type="ChEBI" id="CHEBI:30413"/>
    </cofactor>
</comment>
<accession>A0A0H2RXI4</accession>
<dbReference type="GO" id="GO:0016705">
    <property type="term" value="F:oxidoreductase activity, acting on paired donors, with incorporation or reduction of molecular oxygen"/>
    <property type="evidence" value="ECO:0007669"/>
    <property type="project" value="InterPro"/>
</dbReference>
<dbReference type="GO" id="GO:0004497">
    <property type="term" value="F:monooxygenase activity"/>
    <property type="evidence" value="ECO:0007669"/>
    <property type="project" value="UniProtKB-KW"/>
</dbReference>
<organism evidence="10 11">
    <name type="scientific">Schizopora paradoxa</name>
    <dbReference type="NCBI Taxonomy" id="27342"/>
    <lineage>
        <taxon>Eukaryota</taxon>
        <taxon>Fungi</taxon>
        <taxon>Dikarya</taxon>
        <taxon>Basidiomycota</taxon>
        <taxon>Agaricomycotina</taxon>
        <taxon>Agaricomycetes</taxon>
        <taxon>Hymenochaetales</taxon>
        <taxon>Schizoporaceae</taxon>
        <taxon>Schizopora</taxon>
    </lineage>
</organism>
<dbReference type="Gene3D" id="1.10.630.10">
    <property type="entry name" value="Cytochrome P450"/>
    <property type="match status" value="1"/>
</dbReference>
<dbReference type="Pfam" id="PF00067">
    <property type="entry name" value="p450"/>
    <property type="match status" value="1"/>
</dbReference>
<feature type="compositionally biased region" description="Low complexity" evidence="9">
    <location>
        <begin position="480"/>
        <end position="494"/>
    </location>
</feature>
<dbReference type="InterPro" id="IPR002403">
    <property type="entry name" value="Cyt_P450_E_grp-IV"/>
</dbReference>
<evidence type="ECO:0000256" key="5">
    <source>
        <dbReference type="ARBA" id="ARBA00023002"/>
    </source>
</evidence>
<evidence type="ECO:0000256" key="6">
    <source>
        <dbReference type="ARBA" id="ARBA00023004"/>
    </source>
</evidence>
<evidence type="ECO:0000313" key="10">
    <source>
        <dbReference type="EMBL" id="KLO16459.1"/>
    </source>
</evidence>
<dbReference type="InterPro" id="IPR050121">
    <property type="entry name" value="Cytochrome_P450_monoxygenase"/>
</dbReference>
<dbReference type="InterPro" id="IPR036396">
    <property type="entry name" value="Cyt_P450_sf"/>
</dbReference>
<evidence type="ECO:0000256" key="3">
    <source>
        <dbReference type="ARBA" id="ARBA00010617"/>
    </source>
</evidence>
<dbReference type="Proteomes" id="UP000053477">
    <property type="component" value="Unassembled WGS sequence"/>
</dbReference>
<dbReference type="PANTHER" id="PTHR24305:SF187">
    <property type="entry name" value="P450, PUTATIVE (EUROFUNG)-RELATED"/>
    <property type="match status" value="1"/>
</dbReference>
<keyword evidence="7" id="KW-0503">Monooxygenase</keyword>
<feature type="binding site" description="axial binding residue" evidence="8">
    <location>
        <position position="529"/>
    </location>
    <ligand>
        <name>heme</name>
        <dbReference type="ChEBI" id="CHEBI:30413"/>
    </ligand>
    <ligandPart>
        <name>Fe</name>
        <dbReference type="ChEBI" id="CHEBI:18248"/>
    </ligandPart>
</feature>
<name>A0A0H2RXI4_9AGAM</name>
<reference evidence="10 11" key="1">
    <citation type="submission" date="2015-04" db="EMBL/GenBank/DDBJ databases">
        <title>Complete genome sequence of Schizopora paradoxa KUC8140, a cosmopolitan wood degrader in East Asia.</title>
        <authorList>
            <consortium name="DOE Joint Genome Institute"/>
            <person name="Min B."/>
            <person name="Park H."/>
            <person name="Jang Y."/>
            <person name="Kim J.-J."/>
            <person name="Kim K.H."/>
            <person name="Pangilinan J."/>
            <person name="Lipzen A."/>
            <person name="Riley R."/>
            <person name="Grigoriev I.V."/>
            <person name="Spatafora J.W."/>
            <person name="Choi I.-G."/>
        </authorList>
    </citation>
    <scope>NUCLEOTIDE SEQUENCE [LARGE SCALE GENOMIC DNA]</scope>
    <source>
        <strain evidence="10 11">KUC8140</strain>
    </source>
</reference>
<evidence type="ECO:0000256" key="7">
    <source>
        <dbReference type="ARBA" id="ARBA00023033"/>
    </source>
</evidence>
<dbReference type="STRING" id="27342.A0A0H2RXI4"/>
<dbReference type="PANTHER" id="PTHR24305">
    <property type="entry name" value="CYTOCHROME P450"/>
    <property type="match status" value="1"/>
</dbReference>
<dbReference type="SUPFAM" id="SSF48264">
    <property type="entry name" value="Cytochrome P450"/>
    <property type="match status" value="1"/>
</dbReference>
<keyword evidence="5" id="KW-0560">Oxidoreductase</keyword>
<dbReference type="OrthoDB" id="1055148at2759"/>
<feature type="region of interest" description="Disordered" evidence="9">
    <location>
        <begin position="469"/>
        <end position="494"/>
    </location>
</feature>
<evidence type="ECO:0000256" key="1">
    <source>
        <dbReference type="ARBA" id="ARBA00001971"/>
    </source>
</evidence>
<keyword evidence="11" id="KW-1185">Reference proteome</keyword>
<sequence length="586" mass="65214">MLSLLPRLVLPSLSLKESVLFTTTCALIVHLIYKRHEIQPSSYLLTSLLLLLPPSLSTPFYHQSIHSSSLWLSALASFSSFYLILTSSIVAYRLSPMHPLYRYPGPLAAKVSKFWMVRVLRTGKMNEYVKSLHDRYGNYVRIGPNEISCIDTDALPDMFGPSGMPKGPVWDGRSDPEKTTPLIGLHDLHEHARQRKVWNRAFSTAAVKDYEPVITKRVLQLADALEESSKPLLGDAGERRAVDMSEWFGLFAFDFMGDMALGSGFEFMRDGDKDQIWELMAARVKDVAFLSHVPWATRLLLKFPSVTGGVNKFRKFTEELARKRKEVGSSSDIKDLFYHLTNEDGIQKDPPSLESILVSGELAVIAGSDTTANTLSGRLREEVDREFPRDEGEDAVDAARLASRMPVLNAVINETLRLQPAVMTYTQRAPAKGSGGHRLGERFIVEGTAVVAPIYAIHRDPSSFSPFPEEFHPDRWLTKPSQPSSSSSSSPTSASDLSSISSSLALASKLKWHTNTTAFMPFSTGPANCAGKNLAIAEMRAAVAVLVQRFEFAFAEDYDVGMYKVRMEDRFITQVGELRVVLRVRG</sequence>
<keyword evidence="4 8" id="KW-0479">Metal-binding</keyword>
<dbReference type="InterPro" id="IPR001128">
    <property type="entry name" value="Cyt_P450"/>
</dbReference>
<keyword evidence="8" id="KW-0349">Heme</keyword>
<evidence type="ECO:0000313" key="11">
    <source>
        <dbReference type="Proteomes" id="UP000053477"/>
    </source>
</evidence>
<keyword evidence="6 8" id="KW-0408">Iron</keyword>
<evidence type="ECO:0000256" key="4">
    <source>
        <dbReference type="ARBA" id="ARBA00022723"/>
    </source>
</evidence>
<comment type="pathway">
    <text evidence="2">Secondary metabolite biosynthesis.</text>
</comment>
<dbReference type="PRINTS" id="PR00465">
    <property type="entry name" value="EP450IV"/>
</dbReference>
<dbReference type="InParanoid" id="A0A0H2RXI4"/>
<evidence type="ECO:0000256" key="8">
    <source>
        <dbReference type="PIRSR" id="PIRSR602403-1"/>
    </source>
</evidence>
<evidence type="ECO:0000256" key="9">
    <source>
        <dbReference type="SAM" id="MobiDB-lite"/>
    </source>
</evidence>
<dbReference type="EMBL" id="KQ085916">
    <property type="protein sequence ID" value="KLO16459.1"/>
    <property type="molecule type" value="Genomic_DNA"/>
</dbReference>
<dbReference type="GO" id="GO:0005506">
    <property type="term" value="F:iron ion binding"/>
    <property type="evidence" value="ECO:0007669"/>
    <property type="project" value="InterPro"/>
</dbReference>
<evidence type="ECO:0000256" key="2">
    <source>
        <dbReference type="ARBA" id="ARBA00005179"/>
    </source>
</evidence>
<comment type="similarity">
    <text evidence="3">Belongs to the cytochrome P450 family.</text>
</comment>
<gene>
    <name evidence="10" type="ORF">SCHPADRAFT_937924</name>
</gene>
<protein>
    <submittedName>
        <fullName evidence="10">Cytochrome P450</fullName>
    </submittedName>
</protein>
<dbReference type="AlphaFoldDB" id="A0A0H2RXI4"/>